<dbReference type="FunFam" id="3.80.10.10:FF:000131">
    <property type="entry name" value="acidic leucine-rich nuclear phosphoprotein 32-related protein-like"/>
    <property type="match status" value="1"/>
</dbReference>
<sequence length="352" mass="39654">MEKRILLEKRGREANQIKELNLDNCRSTTIEGLTDEFTTLEKLSLINVGITSLKNFPKLPSLKKLELSDNRISNGLNHLLTSPKLTSLNLSGNKIKDFDELKPLATLEKLETLDLFNNDVTSTENYRNNVFRLIKSLKFLDGFDKEDNEALSEDDDDANGVEDMPDAFSINGIDIDLKELEELEKRVAAKKKAQATSSCNNASNSNSNSIKDLEDDFEKSLKINNDVSPATMRPSLASMFLVVMSIFSILNQIYFKPTAQRDEDDVAEEEDFDEDDDDDEDDDIGLKDVYKDDIEEDSSDWNENENPADEDDEDIDSEDGDETAEKVEDDAEGESESPARGKKRKHEGDEGD</sequence>
<gene>
    <name evidence="5" type="ORF">CHIRRI_LOCUS3077</name>
</gene>
<dbReference type="GO" id="GO:0005634">
    <property type="term" value="C:nucleus"/>
    <property type="evidence" value="ECO:0007669"/>
    <property type="project" value="TreeGrafter"/>
</dbReference>
<dbReference type="Proteomes" id="UP001153620">
    <property type="component" value="Chromosome 1"/>
</dbReference>
<dbReference type="InterPro" id="IPR001611">
    <property type="entry name" value="Leu-rich_rpt"/>
</dbReference>
<evidence type="ECO:0000313" key="5">
    <source>
        <dbReference type="EMBL" id="CAG9800126.1"/>
    </source>
</evidence>
<keyword evidence="1" id="KW-0433">Leucine-rich repeat</keyword>
<dbReference type="OrthoDB" id="2160613at2759"/>
<dbReference type="AlphaFoldDB" id="A0A9N9RKX3"/>
<feature type="region of interest" description="Disordered" evidence="4">
    <location>
        <begin position="192"/>
        <end position="211"/>
    </location>
</feature>
<feature type="compositionally biased region" description="Low complexity" evidence="4">
    <location>
        <begin position="197"/>
        <end position="209"/>
    </location>
</feature>
<dbReference type="PANTHER" id="PTHR11375">
    <property type="entry name" value="ACIDIC LEUCINE-RICH NUCLEAR PHOSPHOPROTEIN 32"/>
    <property type="match status" value="1"/>
</dbReference>
<evidence type="ECO:0000256" key="4">
    <source>
        <dbReference type="SAM" id="MobiDB-lite"/>
    </source>
</evidence>
<dbReference type="Gene3D" id="3.80.10.10">
    <property type="entry name" value="Ribonuclease Inhibitor"/>
    <property type="match status" value="1"/>
</dbReference>
<comment type="similarity">
    <text evidence="3">Belongs to the ANP32 family.</text>
</comment>
<dbReference type="GO" id="GO:0042393">
    <property type="term" value="F:histone binding"/>
    <property type="evidence" value="ECO:0007669"/>
    <property type="project" value="TreeGrafter"/>
</dbReference>
<dbReference type="PANTHER" id="PTHR11375:SF0">
    <property type="entry name" value="ACIDIC LEUCINE-RICH NUCLEAR PHOSPHOPROTEIN 32 FAMILY MEMBER A"/>
    <property type="match status" value="1"/>
</dbReference>
<evidence type="ECO:0000256" key="1">
    <source>
        <dbReference type="ARBA" id="ARBA00022614"/>
    </source>
</evidence>
<evidence type="ECO:0000256" key="2">
    <source>
        <dbReference type="ARBA" id="ARBA00022737"/>
    </source>
</evidence>
<evidence type="ECO:0000313" key="6">
    <source>
        <dbReference type="Proteomes" id="UP001153620"/>
    </source>
</evidence>
<organism evidence="5 6">
    <name type="scientific">Chironomus riparius</name>
    <dbReference type="NCBI Taxonomy" id="315576"/>
    <lineage>
        <taxon>Eukaryota</taxon>
        <taxon>Metazoa</taxon>
        <taxon>Ecdysozoa</taxon>
        <taxon>Arthropoda</taxon>
        <taxon>Hexapoda</taxon>
        <taxon>Insecta</taxon>
        <taxon>Pterygota</taxon>
        <taxon>Neoptera</taxon>
        <taxon>Endopterygota</taxon>
        <taxon>Diptera</taxon>
        <taxon>Nematocera</taxon>
        <taxon>Chironomoidea</taxon>
        <taxon>Chironomidae</taxon>
        <taxon>Chironominae</taxon>
        <taxon>Chironomus</taxon>
    </lineage>
</organism>
<name>A0A9N9RKX3_9DIPT</name>
<dbReference type="InterPro" id="IPR045081">
    <property type="entry name" value="AN32"/>
</dbReference>
<feature type="compositionally biased region" description="Acidic residues" evidence="4">
    <location>
        <begin position="293"/>
        <end position="335"/>
    </location>
</feature>
<reference evidence="5" key="1">
    <citation type="submission" date="2022-01" db="EMBL/GenBank/DDBJ databases">
        <authorList>
            <person name="King R."/>
        </authorList>
    </citation>
    <scope>NUCLEOTIDE SEQUENCE</scope>
</reference>
<dbReference type="EMBL" id="OU895877">
    <property type="protein sequence ID" value="CAG9800126.1"/>
    <property type="molecule type" value="Genomic_DNA"/>
</dbReference>
<evidence type="ECO:0008006" key="7">
    <source>
        <dbReference type="Google" id="ProtNLM"/>
    </source>
</evidence>
<feature type="region of interest" description="Disordered" evidence="4">
    <location>
        <begin position="260"/>
        <end position="352"/>
    </location>
</feature>
<dbReference type="SUPFAM" id="SSF52058">
    <property type="entry name" value="L domain-like"/>
    <property type="match status" value="1"/>
</dbReference>
<protein>
    <recommendedName>
        <fullName evidence="7">Acidic leucine-rich nuclear phosphoprotein 32 family member A</fullName>
    </recommendedName>
</protein>
<dbReference type="PROSITE" id="PS51450">
    <property type="entry name" value="LRR"/>
    <property type="match status" value="1"/>
</dbReference>
<accession>A0A9N9RKX3</accession>
<evidence type="ECO:0000256" key="3">
    <source>
        <dbReference type="ARBA" id="ARBA00025777"/>
    </source>
</evidence>
<keyword evidence="2" id="KW-0677">Repeat</keyword>
<dbReference type="InterPro" id="IPR032675">
    <property type="entry name" value="LRR_dom_sf"/>
</dbReference>
<proteinExistence type="inferred from homology"/>
<reference evidence="5" key="2">
    <citation type="submission" date="2022-10" db="EMBL/GenBank/DDBJ databases">
        <authorList>
            <consortium name="ENA_rothamsted_submissions"/>
            <consortium name="culmorum"/>
            <person name="King R."/>
        </authorList>
    </citation>
    <scope>NUCLEOTIDE SEQUENCE</scope>
</reference>
<dbReference type="Pfam" id="PF14580">
    <property type="entry name" value="LRR_9"/>
    <property type="match status" value="1"/>
</dbReference>
<keyword evidence="6" id="KW-1185">Reference proteome</keyword>
<feature type="compositionally biased region" description="Acidic residues" evidence="4">
    <location>
        <begin position="262"/>
        <end position="283"/>
    </location>
</feature>